<dbReference type="PANTHER" id="PTHR11749">
    <property type="entry name" value="RIBULOSE-5-PHOSPHATE-3-EPIMERASE"/>
    <property type="match status" value="1"/>
</dbReference>
<comment type="caution">
    <text evidence="4">The sequence shown here is derived from an EMBL/GenBank/DDBJ whole genome shotgun (WGS) entry which is preliminary data.</text>
</comment>
<proteinExistence type="predicted"/>
<evidence type="ECO:0000313" key="4">
    <source>
        <dbReference type="EMBL" id="NYH91895.1"/>
    </source>
</evidence>
<dbReference type="SUPFAM" id="SSF51366">
    <property type="entry name" value="Ribulose-phoshate binding barrel"/>
    <property type="match status" value="1"/>
</dbReference>
<dbReference type="RefSeq" id="WP_179789388.1">
    <property type="nucleotide sequence ID" value="NZ_BAAARR010000001.1"/>
</dbReference>
<dbReference type="InterPro" id="IPR011060">
    <property type="entry name" value="RibuloseP-bd_barrel"/>
</dbReference>
<keyword evidence="5" id="KW-1185">Reference proteome</keyword>
<evidence type="ECO:0000256" key="3">
    <source>
        <dbReference type="SAM" id="MobiDB-lite"/>
    </source>
</evidence>
<keyword evidence="2 4" id="KW-0413">Isomerase</keyword>
<dbReference type="EC" id="5.1.3.1" evidence="4"/>
<evidence type="ECO:0000313" key="5">
    <source>
        <dbReference type="Proteomes" id="UP000579605"/>
    </source>
</evidence>
<organism evidence="4 5">
    <name type="scientific">Actinopolymorpha rutila</name>
    <dbReference type="NCBI Taxonomy" id="446787"/>
    <lineage>
        <taxon>Bacteria</taxon>
        <taxon>Bacillati</taxon>
        <taxon>Actinomycetota</taxon>
        <taxon>Actinomycetes</taxon>
        <taxon>Propionibacteriales</taxon>
        <taxon>Actinopolymorphaceae</taxon>
        <taxon>Actinopolymorpha</taxon>
    </lineage>
</organism>
<dbReference type="InterPro" id="IPR000056">
    <property type="entry name" value="Ribul_P_3_epim-like"/>
</dbReference>
<dbReference type="AlphaFoldDB" id="A0A852ZIE0"/>
<evidence type="ECO:0000256" key="2">
    <source>
        <dbReference type="ARBA" id="ARBA00023235"/>
    </source>
</evidence>
<protein>
    <submittedName>
        <fullName evidence="4">Ribulose-phosphate 3-epimerase</fullName>
        <ecNumber evidence="4">5.1.3.1</ecNumber>
    </submittedName>
</protein>
<accession>A0A852ZIE0</accession>
<gene>
    <name evidence="4" type="ORF">F4554_004533</name>
</gene>
<name>A0A852ZIE0_9ACTN</name>
<keyword evidence="1" id="KW-0479">Metal-binding</keyword>
<dbReference type="CDD" id="cd00429">
    <property type="entry name" value="RPE"/>
    <property type="match status" value="1"/>
</dbReference>
<dbReference type="InterPro" id="IPR013785">
    <property type="entry name" value="Aldolase_TIM"/>
</dbReference>
<dbReference type="Pfam" id="PF00834">
    <property type="entry name" value="Ribul_P_3_epim"/>
    <property type="match status" value="1"/>
</dbReference>
<dbReference type="Gene3D" id="3.20.20.70">
    <property type="entry name" value="Aldolase class I"/>
    <property type="match status" value="1"/>
</dbReference>
<reference evidence="4 5" key="1">
    <citation type="submission" date="2020-07" db="EMBL/GenBank/DDBJ databases">
        <title>Sequencing the genomes of 1000 actinobacteria strains.</title>
        <authorList>
            <person name="Klenk H.-P."/>
        </authorList>
    </citation>
    <scope>NUCLEOTIDE SEQUENCE [LARGE SCALE GENOMIC DNA]</scope>
    <source>
        <strain evidence="4 5">DSM 18448</strain>
    </source>
</reference>
<dbReference type="EMBL" id="JACBZH010000001">
    <property type="protein sequence ID" value="NYH91895.1"/>
    <property type="molecule type" value="Genomic_DNA"/>
</dbReference>
<dbReference type="GO" id="GO:0046872">
    <property type="term" value="F:metal ion binding"/>
    <property type="evidence" value="ECO:0007669"/>
    <property type="project" value="UniProtKB-KW"/>
</dbReference>
<dbReference type="GO" id="GO:0004750">
    <property type="term" value="F:D-ribulose-phosphate 3-epimerase activity"/>
    <property type="evidence" value="ECO:0007669"/>
    <property type="project" value="UniProtKB-EC"/>
</dbReference>
<feature type="region of interest" description="Disordered" evidence="3">
    <location>
        <begin position="221"/>
        <end position="248"/>
    </location>
</feature>
<evidence type="ECO:0000256" key="1">
    <source>
        <dbReference type="ARBA" id="ARBA00022723"/>
    </source>
</evidence>
<sequence length="248" mass="25673">MEAYVSLWSADLLDLGTAVDRLTGVADGFHLDVFDGHAVPDLLFGPDLVAALRARTDALLDVHLMVARPDDWIDRFADAGADLITVHTGACPDVRTTLRNIRSRGVRAGLGLETHEPTGHAVAHFDDTDRVLVMGTVVGVKGCDQDPATAARVEDLVAARPEGGPHGSTPRIVVDGGIRTHTVPALARAGADGVVPGSLVFGAGDPVAAVRWLHDLPAGNGEASGGPIADRPGDTKYSPSVGDVPLTG</sequence>
<dbReference type="Proteomes" id="UP000579605">
    <property type="component" value="Unassembled WGS sequence"/>
</dbReference>
<dbReference type="GO" id="GO:0005975">
    <property type="term" value="P:carbohydrate metabolic process"/>
    <property type="evidence" value="ECO:0007669"/>
    <property type="project" value="InterPro"/>
</dbReference>